<organism evidence="9">
    <name type="scientific">uncultured Desulfobacterium sp</name>
    <dbReference type="NCBI Taxonomy" id="201089"/>
    <lineage>
        <taxon>Bacteria</taxon>
        <taxon>Pseudomonadati</taxon>
        <taxon>Thermodesulfobacteriota</taxon>
        <taxon>Desulfobacteria</taxon>
        <taxon>Desulfobacterales</taxon>
        <taxon>Desulfobacteriaceae</taxon>
        <taxon>Desulfobacterium</taxon>
        <taxon>environmental samples</taxon>
    </lineage>
</organism>
<dbReference type="EMBL" id="FR695868">
    <property type="protein sequence ID" value="CBX28253.1"/>
    <property type="molecule type" value="Genomic_DNA"/>
</dbReference>
<feature type="domain" description="Siroheme decarboxylase NirL-like HTH" evidence="8">
    <location>
        <begin position="20"/>
        <end position="66"/>
    </location>
</feature>
<comment type="pathway">
    <text evidence="1">Porphyrin-containing compound metabolism; protoheme biosynthesis.</text>
</comment>
<keyword evidence="3" id="KW-0456">Lyase</keyword>
<evidence type="ECO:0000256" key="4">
    <source>
        <dbReference type="ARBA" id="ARBA00023457"/>
    </source>
</evidence>
<dbReference type="InterPro" id="IPR050684">
    <property type="entry name" value="HTH-Siroheme_Decarb"/>
</dbReference>
<evidence type="ECO:0000313" key="9">
    <source>
        <dbReference type="EMBL" id="CBX28253.1"/>
    </source>
</evidence>
<dbReference type="InterPro" id="IPR053953">
    <property type="entry name" value="NirdL-like_HTH"/>
</dbReference>
<evidence type="ECO:0000259" key="8">
    <source>
        <dbReference type="Pfam" id="PF22451"/>
    </source>
</evidence>
<dbReference type="InterPro" id="IPR040523">
    <property type="entry name" value="AsnC_trans_reg2"/>
</dbReference>
<comment type="similarity">
    <text evidence="4">Belongs to the Ahb/Nir family.</text>
</comment>
<evidence type="ECO:0000259" key="7">
    <source>
        <dbReference type="Pfam" id="PF17805"/>
    </source>
</evidence>
<dbReference type="Pfam" id="PF17805">
    <property type="entry name" value="AsnC_trans_reg2"/>
    <property type="match status" value="1"/>
</dbReference>
<dbReference type="InterPro" id="IPR019888">
    <property type="entry name" value="Tscrpt_reg_AsnC-like"/>
</dbReference>
<evidence type="ECO:0000256" key="6">
    <source>
        <dbReference type="ARBA" id="ARBA00048470"/>
    </source>
</evidence>
<dbReference type="GO" id="GO:0016829">
    <property type="term" value="F:lyase activity"/>
    <property type="evidence" value="ECO:0007669"/>
    <property type="project" value="UniProtKB-KW"/>
</dbReference>
<dbReference type="InterPro" id="IPR036390">
    <property type="entry name" value="WH_DNA-bd_sf"/>
</dbReference>
<reference evidence="9" key="1">
    <citation type="journal article" date="2011" name="Environ. Microbiol.">
        <title>Genomic insights into the metabolic potential of the polycyclic aromatic hydrocarbon degrading sulfate-reducing Deltaproteobacterium N47.</title>
        <authorList>
            <person name="Bergmann F."/>
            <person name="Selesi D."/>
            <person name="Weinmaier T."/>
            <person name="Tischler P."/>
            <person name="Rattei T."/>
            <person name="Meckenstock R.U."/>
        </authorList>
    </citation>
    <scope>NUCLEOTIDE SEQUENCE</scope>
</reference>
<dbReference type="Gene3D" id="1.10.10.10">
    <property type="entry name" value="Winged helix-like DNA-binding domain superfamily/Winged helix DNA-binding domain"/>
    <property type="match status" value="1"/>
</dbReference>
<evidence type="ECO:0000256" key="1">
    <source>
        <dbReference type="ARBA" id="ARBA00004744"/>
    </source>
</evidence>
<evidence type="ECO:0000256" key="2">
    <source>
        <dbReference type="ARBA" id="ARBA00023133"/>
    </source>
</evidence>
<name>E1YCF9_9BACT</name>
<protein>
    <recommendedName>
        <fullName evidence="5">siroheme decarboxylase</fullName>
        <ecNumber evidence="5">4.1.1.111</ecNumber>
    </recommendedName>
</protein>
<keyword evidence="2" id="KW-0350">Heme biosynthesis</keyword>
<dbReference type="SUPFAM" id="SSF46785">
    <property type="entry name" value="Winged helix' DNA-binding domain"/>
    <property type="match status" value="1"/>
</dbReference>
<proteinExistence type="inferred from homology"/>
<sequence>MDRKGNDRTANKTITIDETDKAILNRVQSDFPVVSRPYLAIADELGITEDDVITRLKKLKKNNFIRRIGGNFVPEKLGFVSTLCTATVSEDKIDSFTKVINLYPGVTHNYLRDGSFNIWFTFIAPSMEEIKSNLKQISKETGVKEIFNFPATKVFKIRAHFNL</sequence>
<dbReference type="UniPathway" id="UPA00252"/>
<dbReference type="PANTHER" id="PTHR43413">
    <property type="entry name" value="TRANSCRIPTIONAL REGULATOR, ASNC FAMILY"/>
    <property type="match status" value="1"/>
</dbReference>
<dbReference type="Pfam" id="PF22451">
    <property type="entry name" value="NirdL-like_HTH"/>
    <property type="match status" value="1"/>
</dbReference>
<dbReference type="GO" id="GO:0006783">
    <property type="term" value="P:heme biosynthetic process"/>
    <property type="evidence" value="ECO:0007669"/>
    <property type="project" value="UniProtKB-KW"/>
</dbReference>
<dbReference type="SMART" id="SM00344">
    <property type="entry name" value="HTH_ASNC"/>
    <property type="match status" value="1"/>
</dbReference>
<dbReference type="EC" id="4.1.1.111" evidence="5"/>
<evidence type="ECO:0000256" key="3">
    <source>
        <dbReference type="ARBA" id="ARBA00023239"/>
    </source>
</evidence>
<dbReference type="Gene3D" id="3.30.70.3460">
    <property type="match status" value="1"/>
</dbReference>
<dbReference type="InterPro" id="IPR036388">
    <property type="entry name" value="WH-like_DNA-bd_sf"/>
</dbReference>
<accession>E1YCF9</accession>
<comment type="catalytic activity">
    <reaction evidence="6">
        <text>siroheme + 2 H(+) = 12,18-didecarboxysiroheme + 2 CO2</text>
        <dbReference type="Rhea" id="RHEA:19093"/>
        <dbReference type="ChEBI" id="CHEBI:15378"/>
        <dbReference type="ChEBI" id="CHEBI:16526"/>
        <dbReference type="ChEBI" id="CHEBI:60052"/>
        <dbReference type="ChEBI" id="CHEBI:140497"/>
        <dbReference type="EC" id="4.1.1.111"/>
    </reaction>
</comment>
<gene>
    <name evidence="9" type="ORF">N47_G35770</name>
</gene>
<dbReference type="AlphaFoldDB" id="E1YCF9"/>
<dbReference type="PANTHER" id="PTHR43413:SF1">
    <property type="entry name" value="SIROHEME DECARBOXYLASE NIRL SUBUNIT"/>
    <property type="match status" value="1"/>
</dbReference>
<dbReference type="SUPFAM" id="SSF54909">
    <property type="entry name" value="Dimeric alpha+beta barrel"/>
    <property type="match status" value="1"/>
</dbReference>
<feature type="domain" description="Siroheme decarboxylase AsnC-like ligand binding" evidence="7">
    <location>
        <begin position="76"/>
        <end position="156"/>
    </location>
</feature>
<dbReference type="InterPro" id="IPR011008">
    <property type="entry name" value="Dimeric_a/b-barrel"/>
</dbReference>
<evidence type="ECO:0000256" key="5">
    <source>
        <dbReference type="ARBA" id="ARBA00023471"/>
    </source>
</evidence>